<evidence type="ECO:0000259" key="3">
    <source>
        <dbReference type="Pfam" id="PF04536"/>
    </source>
</evidence>
<dbReference type="Proteomes" id="UP000239210">
    <property type="component" value="Unassembled WGS sequence"/>
</dbReference>
<evidence type="ECO:0000256" key="1">
    <source>
        <dbReference type="SAM" id="MobiDB-lite"/>
    </source>
</evidence>
<dbReference type="InterPro" id="IPR007621">
    <property type="entry name" value="TPM_dom"/>
</dbReference>
<comment type="caution">
    <text evidence="4">The sequence shown here is derived from an EMBL/GenBank/DDBJ whole genome shotgun (WGS) entry which is preliminary data.</text>
</comment>
<proteinExistence type="predicted"/>
<organism evidence="4 5">
    <name type="scientific">Geodermatophilus tzadiensis</name>
    <dbReference type="NCBI Taxonomy" id="1137988"/>
    <lineage>
        <taxon>Bacteria</taxon>
        <taxon>Bacillati</taxon>
        <taxon>Actinomycetota</taxon>
        <taxon>Actinomycetes</taxon>
        <taxon>Geodermatophilales</taxon>
        <taxon>Geodermatophilaceae</taxon>
        <taxon>Geodermatophilus</taxon>
    </lineage>
</organism>
<accession>A0A2T0TRA1</accession>
<dbReference type="OrthoDB" id="5105562at2"/>
<feature type="region of interest" description="Disordered" evidence="1">
    <location>
        <begin position="186"/>
        <end position="212"/>
    </location>
</feature>
<dbReference type="Pfam" id="PF04536">
    <property type="entry name" value="TPM_phosphatase"/>
    <property type="match status" value="1"/>
</dbReference>
<evidence type="ECO:0000256" key="2">
    <source>
        <dbReference type="SAM" id="SignalP"/>
    </source>
</evidence>
<feature type="signal peptide" evidence="2">
    <location>
        <begin position="1"/>
        <end position="24"/>
    </location>
</feature>
<reference evidence="4 5" key="1">
    <citation type="submission" date="2018-03" db="EMBL/GenBank/DDBJ databases">
        <title>Genomic Encyclopedia of Archaeal and Bacterial Type Strains, Phase II (KMG-II): from individual species to whole genera.</title>
        <authorList>
            <person name="Goeker M."/>
        </authorList>
    </citation>
    <scope>NUCLEOTIDE SEQUENCE [LARGE SCALE GENOMIC DNA]</scope>
    <source>
        <strain evidence="4 5">DSM 45416</strain>
    </source>
</reference>
<dbReference type="AlphaFoldDB" id="A0A2T0TRA1"/>
<keyword evidence="5" id="KW-1185">Reference proteome</keyword>
<dbReference type="Gene3D" id="3.10.310.50">
    <property type="match status" value="1"/>
</dbReference>
<feature type="region of interest" description="Disordered" evidence="1">
    <location>
        <begin position="658"/>
        <end position="692"/>
    </location>
</feature>
<feature type="chain" id="PRO_5015399379" evidence="2">
    <location>
        <begin position="25"/>
        <end position="692"/>
    </location>
</feature>
<sequence>MRRLMGVLAVAAVLLLAGGSPALAEAPFRVPQEVTDLVGVLGGDTGRVQQAIDERQAEDGTQVFVVYVSSFDGVGSGEWARQTAGVSGLGRTDVLLAVAVDDRQYGYWVDDAFPQSDTEIADFLARGVEPELSAADWAGAAVAFAGGIGDGAASSSSGSSGSGATTAAVVGGIAVLGGGAYLVTRSRRRRREAQPPPTRRLERPDPHAGVPTEELQGRASAALLELDEAVKTSQLDLDFARLQYGEAAVAGFGEALAQSRQELTRAFTLRQQLDDEVAEDEPTRRALVTGILQLTQAADERLDAQAEAFAQLRDLERTAPQVLEGLAPRITALHGRLPQDEERMARLQRRYAASALAPVAGNLDQARARLAAAEQEVAEARAALDAGRPGEAVGDLRAAEDALAQVGTLLDAVGRLERDLEAAAARLPQVRAETEEDLAEARALTAAGDARGLRPQIARAEAALSAADEAGATGGGALPDPLAALRRLEEAGLALEQALTVARDAQTRARRAAAALDQTLLRARSTVAAAADFVATRRGAVGPEARTRLAEAQRHLAAAAGTGRADPEGALREAQLADQLAQQALQLAQDDVAAWSSGYGGGYGGGGYGGGGYGGGGYGPGYAPGYGGRGGVDLGSLVLGGILAGGMRGGLGGGLGGGRPRGGGFGGSGGRGRSGGGGFGGSGGGRSGGGRF</sequence>
<evidence type="ECO:0000313" key="4">
    <source>
        <dbReference type="EMBL" id="PRY48210.1"/>
    </source>
</evidence>
<gene>
    <name evidence="4" type="ORF">LY71_110101</name>
</gene>
<protein>
    <submittedName>
        <fullName evidence="4">TLP18.3/Psb32/MOLO-1 phosphatase superfamily protein</fullName>
    </submittedName>
</protein>
<evidence type="ECO:0000313" key="5">
    <source>
        <dbReference type="Proteomes" id="UP000239210"/>
    </source>
</evidence>
<feature type="domain" description="TPM" evidence="3">
    <location>
        <begin position="34"/>
        <end position="149"/>
    </location>
</feature>
<name>A0A2T0TRA1_9ACTN</name>
<dbReference type="EMBL" id="PVTG01000010">
    <property type="protein sequence ID" value="PRY48210.1"/>
    <property type="molecule type" value="Genomic_DNA"/>
</dbReference>
<dbReference type="RefSeq" id="WP_106278504.1">
    <property type="nucleotide sequence ID" value="NZ_PVTG01000010.1"/>
</dbReference>
<keyword evidence="2" id="KW-0732">Signal</keyword>